<dbReference type="EMBL" id="VIIS01001936">
    <property type="protein sequence ID" value="KAF0290667.1"/>
    <property type="molecule type" value="Genomic_DNA"/>
</dbReference>
<dbReference type="Proteomes" id="UP000440578">
    <property type="component" value="Unassembled WGS sequence"/>
</dbReference>
<dbReference type="PROSITE" id="PS50888">
    <property type="entry name" value="BHLH"/>
    <property type="match status" value="1"/>
</dbReference>
<comment type="caution">
    <text evidence="10">The sequence shown here is derived from an EMBL/GenBank/DDBJ whole genome shotgun (WGS) entry which is preliminary data.</text>
</comment>
<feature type="domain" description="BHLH" evidence="9">
    <location>
        <begin position="113"/>
        <end position="165"/>
    </location>
</feature>
<keyword evidence="7" id="KW-0539">Nucleus</keyword>
<dbReference type="GO" id="GO:0005634">
    <property type="term" value="C:nucleus"/>
    <property type="evidence" value="ECO:0007669"/>
    <property type="project" value="UniProtKB-SubCell"/>
</dbReference>
<dbReference type="Gene3D" id="4.10.280.10">
    <property type="entry name" value="Helix-loop-helix DNA-binding domain"/>
    <property type="match status" value="1"/>
</dbReference>
<keyword evidence="5" id="KW-0805">Transcription regulation</keyword>
<feature type="region of interest" description="Disordered" evidence="8">
    <location>
        <begin position="79"/>
        <end position="125"/>
    </location>
</feature>
<feature type="compositionally biased region" description="Basic residues" evidence="8">
    <location>
        <begin position="93"/>
        <end position="102"/>
    </location>
</feature>
<dbReference type="PANTHER" id="PTHR19290">
    <property type="entry name" value="BASIC HELIX-LOOP-HELIX PROTEIN NEUROGENIN-RELATED"/>
    <property type="match status" value="1"/>
</dbReference>
<feature type="compositionally biased region" description="Low complexity" evidence="8">
    <location>
        <begin position="22"/>
        <end position="41"/>
    </location>
</feature>
<dbReference type="InterPro" id="IPR050359">
    <property type="entry name" value="bHLH_transcription_factors"/>
</dbReference>
<accession>A0A6A4V326</accession>
<dbReference type="OrthoDB" id="6161578at2759"/>
<evidence type="ECO:0000256" key="5">
    <source>
        <dbReference type="ARBA" id="ARBA00023015"/>
    </source>
</evidence>
<name>A0A6A4V326_AMPAM</name>
<dbReference type="InterPro" id="IPR011598">
    <property type="entry name" value="bHLH_dom"/>
</dbReference>
<evidence type="ECO:0000256" key="8">
    <source>
        <dbReference type="SAM" id="MobiDB-lite"/>
    </source>
</evidence>
<evidence type="ECO:0000256" key="6">
    <source>
        <dbReference type="ARBA" id="ARBA00023163"/>
    </source>
</evidence>
<evidence type="ECO:0000259" key="9">
    <source>
        <dbReference type="PROSITE" id="PS50888"/>
    </source>
</evidence>
<feature type="compositionally biased region" description="Basic residues" evidence="8">
    <location>
        <begin position="112"/>
        <end position="125"/>
    </location>
</feature>
<dbReference type="PANTHER" id="PTHR19290:SF162">
    <property type="entry name" value="TRANSCRIPTION FACTOR ATOH7"/>
    <property type="match status" value="1"/>
</dbReference>
<dbReference type="FunFam" id="4.10.280.10:FF:000025">
    <property type="entry name" value="protein atonal homolog 7"/>
    <property type="match status" value="1"/>
</dbReference>
<dbReference type="GO" id="GO:0000981">
    <property type="term" value="F:DNA-binding transcription factor activity, RNA polymerase II-specific"/>
    <property type="evidence" value="ECO:0007669"/>
    <property type="project" value="TreeGrafter"/>
</dbReference>
<proteinExistence type="predicted"/>
<keyword evidence="4" id="KW-0524">Neurogenesis</keyword>
<evidence type="ECO:0000256" key="3">
    <source>
        <dbReference type="ARBA" id="ARBA00022782"/>
    </source>
</evidence>
<dbReference type="InterPro" id="IPR036638">
    <property type="entry name" value="HLH_DNA-bd_sf"/>
</dbReference>
<dbReference type="GO" id="GO:0016360">
    <property type="term" value="P:sensory organ precursor cell fate determination"/>
    <property type="evidence" value="ECO:0007669"/>
    <property type="project" value="UniProtKB-ARBA"/>
</dbReference>
<evidence type="ECO:0000313" key="10">
    <source>
        <dbReference type="EMBL" id="KAF0290667.1"/>
    </source>
</evidence>
<feature type="region of interest" description="Disordered" evidence="8">
    <location>
        <begin position="21"/>
        <end position="41"/>
    </location>
</feature>
<sequence>MLEGELFCFPAKSCVLVPERPAGGAASSGHAAAGYGHPPAGQQCSPYPPAGCCTGSRLERCAPELPQYAAELAQYATELASAGERSPPASQPVRRRAGRRRRTEPPAQEVVRRRRTAANARERRRMNGLNDAFERLREVVPCLGSDKKLSKFETLQMAQTYISALQELLRRNS</sequence>
<dbReference type="GO" id="GO:0061564">
    <property type="term" value="P:axon development"/>
    <property type="evidence" value="ECO:0007669"/>
    <property type="project" value="TreeGrafter"/>
</dbReference>
<evidence type="ECO:0000256" key="2">
    <source>
        <dbReference type="ARBA" id="ARBA00022473"/>
    </source>
</evidence>
<evidence type="ECO:0000256" key="7">
    <source>
        <dbReference type="ARBA" id="ARBA00023242"/>
    </source>
</evidence>
<dbReference type="GO" id="GO:0046982">
    <property type="term" value="F:protein heterodimerization activity"/>
    <property type="evidence" value="ECO:0007669"/>
    <property type="project" value="UniProtKB-ARBA"/>
</dbReference>
<reference evidence="10 11" key="1">
    <citation type="submission" date="2019-07" db="EMBL/GenBank/DDBJ databases">
        <title>Draft genome assembly of a fouling barnacle, Amphibalanus amphitrite (Darwin, 1854): The first reference genome for Thecostraca.</title>
        <authorList>
            <person name="Kim W."/>
        </authorList>
    </citation>
    <scope>NUCLEOTIDE SEQUENCE [LARGE SCALE GENOMIC DNA]</scope>
    <source>
        <strain evidence="10">SNU_AA5</strain>
        <tissue evidence="10">Soma without cirri and trophi</tissue>
    </source>
</reference>
<evidence type="ECO:0000256" key="4">
    <source>
        <dbReference type="ARBA" id="ARBA00022902"/>
    </source>
</evidence>
<keyword evidence="6" id="KW-0804">Transcription</keyword>
<keyword evidence="3" id="KW-0221">Differentiation</keyword>
<dbReference type="Pfam" id="PF00010">
    <property type="entry name" value="HLH"/>
    <property type="match status" value="1"/>
</dbReference>
<evidence type="ECO:0000256" key="1">
    <source>
        <dbReference type="ARBA" id="ARBA00004123"/>
    </source>
</evidence>
<keyword evidence="11" id="KW-1185">Reference proteome</keyword>
<dbReference type="GO" id="GO:0070888">
    <property type="term" value="F:E-box binding"/>
    <property type="evidence" value="ECO:0007669"/>
    <property type="project" value="TreeGrafter"/>
</dbReference>
<organism evidence="10 11">
    <name type="scientific">Amphibalanus amphitrite</name>
    <name type="common">Striped barnacle</name>
    <name type="synonym">Balanus amphitrite</name>
    <dbReference type="NCBI Taxonomy" id="1232801"/>
    <lineage>
        <taxon>Eukaryota</taxon>
        <taxon>Metazoa</taxon>
        <taxon>Ecdysozoa</taxon>
        <taxon>Arthropoda</taxon>
        <taxon>Crustacea</taxon>
        <taxon>Multicrustacea</taxon>
        <taxon>Cirripedia</taxon>
        <taxon>Thoracica</taxon>
        <taxon>Thoracicalcarea</taxon>
        <taxon>Balanomorpha</taxon>
        <taxon>Balanoidea</taxon>
        <taxon>Balanidae</taxon>
        <taxon>Amphibalaninae</taxon>
        <taxon>Amphibalanus</taxon>
    </lineage>
</organism>
<comment type="subcellular location">
    <subcellularLocation>
        <location evidence="1">Nucleus</location>
    </subcellularLocation>
</comment>
<dbReference type="AlphaFoldDB" id="A0A6A4V326"/>
<dbReference type="SUPFAM" id="SSF47459">
    <property type="entry name" value="HLH, helix-loop-helix DNA-binding domain"/>
    <property type="match status" value="1"/>
</dbReference>
<protein>
    <submittedName>
        <fullName evidence="10">Protein atonal</fullName>
    </submittedName>
</protein>
<gene>
    <name evidence="10" type="primary">ato_0</name>
    <name evidence="10" type="ORF">FJT64_011155</name>
</gene>
<keyword evidence="2" id="KW-0217">Developmental protein</keyword>
<evidence type="ECO:0000313" key="11">
    <source>
        <dbReference type="Proteomes" id="UP000440578"/>
    </source>
</evidence>
<dbReference type="GO" id="GO:0045944">
    <property type="term" value="P:positive regulation of transcription by RNA polymerase II"/>
    <property type="evidence" value="ECO:0007669"/>
    <property type="project" value="TreeGrafter"/>
</dbReference>
<dbReference type="SMART" id="SM00353">
    <property type="entry name" value="HLH"/>
    <property type="match status" value="1"/>
</dbReference>